<accession>A0A2G8QTZ1</accession>
<feature type="domain" description="VOC" evidence="1">
    <location>
        <begin position="4"/>
        <end position="126"/>
    </location>
</feature>
<dbReference type="Proteomes" id="UP000231259">
    <property type="component" value="Unassembled WGS sequence"/>
</dbReference>
<evidence type="ECO:0000313" key="2">
    <source>
        <dbReference type="EMBL" id="PIL12368.1"/>
    </source>
</evidence>
<protein>
    <recommendedName>
        <fullName evidence="1">VOC domain-containing protein</fullName>
    </recommendedName>
</protein>
<dbReference type="SUPFAM" id="SSF54593">
    <property type="entry name" value="Glyoxalase/Bleomycin resistance protein/Dihydroxybiphenyl dioxygenase"/>
    <property type="match status" value="1"/>
</dbReference>
<comment type="caution">
    <text evidence="2">The sequence shown here is derived from an EMBL/GenBank/DDBJ whole genome shotgun (WGS) entry which is preliminary data.</text>
</comment>
<evidence type="ECO:0000313" key="3">
    <source>
        <dbReference type="Proteomes" id="UP000231259"/>
    </source>
</evidence>
<dbReference type="Gene3D" id="3.10.180.10">
    <property type="entry name" value="2,3-Dihydroxybiphenyl 1,2-Dioxygenase, domain 1"/>
    <property type="match status" value="1"/>
</dbReference>
<organism evidence="2 3">
    <name type="scientific">Puniceibacterium antarcticum</name>
    <dbReference type="NCBI Taxonomy" id="1206336"/>
    <lineage>
        <taxon>Bacteria</taxon>
        <taxon>Pseudomonadati</taxon>
        <taxon>Pseudomonadota</taxon>
        <taxon>Alphaproteobacteria</taxon>
        <taxon>Rhodobacterales</taxon>
        <taxon>Paracoccaceae</taxon>
        <taxon>Puniceibacterium</taxon>
    </lineage>
</organism>
<gene>
    <name evidence="2" type="ORF">P775_28095</name>
</gene>
<keyword evidence="3" id="KW-1185">Reference proteome</keyword>
<dbReference type="OrthoDB" id="7355345at2"/>
<dbReference type="EMBL" id="AWWI01000186">
    <property type="protein sequence ID" value="PIL12368.1"/>
    <property type="molecule type" value="Genomic_DNA"/>
</dbReference>
<sequence length="127" mass="13633">MSARLEHMNITVADLEATAAFLAAVFGWSVRWSGAAIANGYAVHVGDDAGYVALYRPGDGRTRDVAERYAARGGLNHIGIVVEDLAAVEARVVAAGYVPHSHADYEPGQRFYFEGPDAVEYEVVSYG</sequence>
<reference evidence="2 3" key="1">
    <citation type="submission" date="2013-09" db="EMBL/GenBank/DDBJ databases">
        <title>Genome sequencing of Phaeobacter antarcticus sp. nov. SM1211.</title>
        <authorList>
            <person name="Zhang X.-Y."/>
            <person name="Liu C."/>
            <person name="Chen X.-L."/>
            <person name="Xie B.-B."/>
            <person name="Qin Q.-L."/>
            <person name="Rong J.-C."/>
            <person name="Zhang Y.-Z."/>
        </authorList>
    </citation>
    <scope>NUCLEOTIDE SEQUENCE [LARGE SCALE GENOMIC DNA]</scope>
    <source>
        <strain evidence="2 3">SM1211</strain>
    </source>
</reference>
<evidence type="ECO:0000259" key="1">
    <source>
        <dbReference type="PROSITE" id="PS51819"/>
    </source>
</evidence>
<dbReference type="CDD" id="cd06587">
    <property type="entry name" value="VOC"/>
    <property type="match status" value="1"/>
</dbReference>
<dbReference type="AlphaFoldDB" id="A0A2G8QTZ1"/>
<dbReference type="InterPro" id="IPR029068">
    <property type="entry name" value="Glyas_Bleomycin-R_OHBP_Dase"/>
</dbReference>
<dbReference type="RefSeq" id="WP_099913846.1">
    <property type="nucleotide sequence ID" value="NZ_AWWI01000186.1"/>
</dbReference>
<name>A0A2G8QTZ1_9RHOB</name>
<dbReference type="Pfam" id="PF13669">
    <property type="entry name" value="Glyoxalase_4"/>
    <property type="match status" value="1"/>
</dbReference>
<dbReference type="InterPro" id="IPR037523">
    <property type="entry name" value="VOC_core"/>
</dbReference>
<proteinExistence type="predicted"/>
<dbReference type="PROSITE" id="PS51819">
    <property type="entry name" value="VOC"/>
    <property type="match status" value="1"/>
</dbReference>